<dbReference type="InterPro" id="IPR036388">
    <property type="entry name" value="WH-like_DNA-bd_sf"/>
</dbReference>
<evidence type="ECO:0000259" key="2">
    <source>
        <dbReference type="PROSITE" id="PS51464"/>
    </source>
</evidence>
<dbReference type="GO" id="GO:0097367">
    <property type="term" value="F:carbohydrate derivative binding"/>
    <property type="evidence" value="ECO:0007669"/>
    <property type="project" value="InterPro"/>
</dbReference>
<dbReference type="STRING" id="1076550.LH22_05770"/>
<dbReference type="GO" id="GO:1901135">
    <property type="term" value="P:carbohydrate derivative metabolic process"/>
    <property type="evidence" value="ECO:0007669"/>
    <property type="project" value="InterPro"/>
</dbReference>
<evidence type="ECO:0000259" key="1">
    <source>
        <dbReference type="PROSITE" id="PS51071"/>
    </source>
</evidence>
<dbReference type="InterPro" id="IPR047640">
    <property type="entry name" value="RpiR-like"/>
</dbReference>
<dbReference type="Gene3D" id="3.40.50.10490">
    <property type="entry name" value="Glucose-6-phosphate isomerase like protein, domain 1"/>
    <property type="match status" value="1"/>
</dbReference>
<dbReference type="PROSITE" id="PS51464">
    <property type="entry name" value="SIS"/>
    <property type="match status" value="1"/>
</dbReference>
<dbReference type="AlphaFoldDB" id="A0A1X1CXE4"/>
<evidence type="ECO:0000313" key="3">
    <source>
        <dbReference type="EMBL" id="ORM69027.1"/>
    </source>
</evidence>
<dbReference type="EMBL" id="MLFR01000011">
    <property type="protein sequence ID" value="ORM69027.1"/>
    <property type="molecule type" value="Genomic_DNA"/>
</dbReference>
<gene>
    <name evidence="3" type="ORF">HA51_12135</name>
</gene>
<dbReference type="PANTHER" id="PTHR30514:SF1">
    <property type="entry name" value="HTH-TYPE TRANSCRIPTIONAL REGULATOR HEXR-RELATED"/>
    <property type="match status" value="1"/>
</dbReference>
<dbReference type="InterPro" id="IPR046348">
    <property type="entry name" value="SIS_dom_sf"/>
</dbReference>
<accession>A0A1X1CXE4</accession>
<dbReference type="InterPro" id="IPR000281">
    <property type="entry name" value="HTH_RpiR"/>
</dbReference>
<organism evidence="3 4">
    <name type="scientific">Pantoea rwandensis</name>
    <dbReference type="NCBI Taxonomy" id="1076550"/>
    <lineage>
        <taxon>Bacteria</taxon>
        <taxon>Pseudomonadati</taxon>
        <taxon>Pseudomonadota</taxon>
        <taxon>Gammaproteobacteria</taxon>
        <taxon>Enterobacterales</taxon>
        <taxon>Erwiniaceae</taxon>
        <taxon>Pantoea</taxon>
    </lineage>
</organism>
<evidence type="ECO:0008006" key="5">
    <source>
        <dbReference type="Google" id="ProtNLM"/>
    </source>
</evidence>
<dbReference type="Proteomes" id="UP000193558">
    <property type="component" value="Unassembled WGS sequence"/>
</dbReference>
<dbReference type="PROSITE" id="PS51071">
    <property type="entry name" value="HTH_RPIR"/>
    <property type="match status" value="2"/>
</dbReference>
<dbReference type="SUPFAM" id="SSF46689">
    <property type="entry name" value="Homeodomain-like"/>
    <property type="match status" value="2"/>
</dbReference>
<evidence type="ECO:0000313" key="4">
    <source>
        <dbReference type="Proteomes" id="UP000193558"/>
    </source>
</evidence>
<dbReference type="Gene3D" id="1.10.10.10">
    <property type="entry name" value="Winged helix-like DNA-binding domain superfamily/Winged helix DNA-binding domain"/>
    <property type="match status" value="2"/>
</dbReference>
<feature type="domain" description="SIS" evidence="2">
    <location>
        <begin position="188"/>
        <end position="318"/>
    </location>
</feature>
<proteinExistence type="predicted"/>
<dbReference type="InterPro" id="IPR001347">
    <property type="entry name" value="SIS_dom"/>
</dbReference>
<dbReference type="SUPFAM" id="SSF53697">
    <property type="entry name" value="SIS domain"/>
    <property type="match status" value="1"/>
</dbReference>
<dbReference type="Pfam" id="PF01418">
    <property type="entry name" value="HTH_6"/>
    <property type="match status" value="1"/>
</dbReference>
<comment type="caution">
    <text evidence="3">The sequence shown here is derived from an EMBL/GenBank/DDBJ whole genome shotgun (WGS) entry which is preliminary data.</text>
</comment>
<sequence>MDIVWQLRQQSAHTDAPESKLARFILENLHVSAQATMEELATQAGVSPEVLRRFAASAGCRDLDDFLHQVRKAGQHQEEVFIDVIRQRQPSLTQQENRVAVAILNDTAFAASATIEQLAGRAEVSAATITRFARSVGCEDIRDLRMRLARASSVPSARTTQAIPQLEAIQQALAQQWSQAENATWERAASALQKARSVLLIGAAGQTTPLVAEVHQRLSTAGLSLAWIQDDNLLRMTLSRLQPDDLLLILAPDAVSSSVLSAVHHAHIQKSAVIAICPTGQDLANQADIWLPLPDARHARSYGILCALDRLETSLASF</sequence>
<dbReference type="InterPro" id="IPR009057">
    <property type="entry name" value="Homeodomain-like_sf"/>
</dbReference>
<dbReference type="PANTHER" id="PTHR30514">
    <property type="entry name" value="GLUCOKINASE"/>
    <property type="match status" value="1"/>
</dbReference>
<name>A0A1X1CXE4_9GAMM</name>
<dbReference type="OrthoDB" id="8582409at2"/>
<protein>
    <recommendedName>
        <fullName evidence="5">RpiR family transcriptional regulator</fullName>
    </recommendedName>
</protein>
<dbReference type="GO" id="GO:0003677">
    <property type="term" value="F:DNA binding"/>
    <property type="evidence" value="ECO:0007669"/>
    <property type="project" value="InterPro"/>
</dbReference>
<dbReference type="RefSeq" id="WP_084934784.1">
    <property type="nucleotide sequence ID" value="NZ_MLFR01000011.1"/>
</dbReference>
<dbReference type="GO" id="GO:0003700">
    <property type="term" value="F:DNA-binding transcription factor activity"/>
    <property type="evidence" value="ECO:0007669"/>
    <property type="project" value="InterPro"/>
</dbReference>
<feature type="domain" description="HTH rpiR-type" evidence="1">
    <location>
        <begin position="79"/>
        <end position="155"/>
    </location>
</feature>
<reference evidence="3 4" key="1">
    <citation type="journal article" date="2017" name="Antonie Van Leeuwenhoek">
        <title>Phylogenomic resolution of the bacterial genus Pantoea and its relationship with Erwinia and Tatumella.</title>
        <authorList>
            <person name="Palmer M."/>
            <person name="Steenkamp E.T."/>
            <person name="Coetzee M.P."/>
            <person name="Chan W.Y."/>
            <person name="van Zyl E."/>
            <person name="De Maayer P."/>
            <person name="Coutinho T.A."/>
            <person name="Blom J."/>
            <person name="Smits T.H."/>
            <person name="Duffy B."/>
            <person name="Venter S.N."/>
        </authorList>
    </citation>
    <scope>NUCLEOTIDE SEQUENCE [LARGE SCALE GENOMIC DNA]</scope>
    <source>
        <strain evidence="3 4">LMG 26275</strain>
    </source>
</reference>
<feature type="domain" description="HTH rpiR-type" evidence="1">
    <location>
        <begin position="1"/>
        <end position="77"/>
    </location>
</feature>